<comment type="caution">
    <text evidence="2">The sequence shown here is derived from an EMBL/GenBank/DDBJ whole genome shotgun (WGS) entry which is preliminary data.</text>
</comment>
<dbReference type="AlphaFoldDB" id="A0A9D3MPH3"/>
<feature type="region of interest" description="Disordered" evidence="1">
    <location>
        <begin position="37"/>
        <end position="60"/>
    </location>
</feature>
<protein>
    <submittedName>
        <fullName evidence="2">Uncharacterized protein</fullName>
    </submittedName>
</protein>
<organism evidence="2 3">
    <name type="scientific">Anguilla anguilla</name>
    <name type="common">European freshwater eel</name>
    <name type="synonym">Muraena anguilla</name>
    <dbReference type="NCBI Taxonomy" id="7936"/>
    <lineage>
        <taxon>Eukaryota</taxon>
        <taxon>Metazoa</taxon>
        <taxon>Chordata</taxon>
        <taxon>Craniata</taxon>
        <taxon>Vertebrata</taxon>
        <taxon>Euteleostomi</taxon>
        <taxon>Actinopterygii</taxon>
        <taxon>Neopterygii</taxon>
        <taxon>Teleostei</taxon>
        <taxon>Anguilliformes</taxon>
        <taxon>Anguillidae</taxon>
        <taxon>Anguilla</taxon>
    </lineage>
</organism>
<evidence type="ECO:0000313" key="3">
    <source>
        <dbReference type="Proteomes" id="UP001044222"/>
    </source>
</evidence>
<feature type="compositionally biased region" description="Basic and acidic residues" evidence="1">
    <location>
        <begin position="37"/>
        <end position="51"/>
    </location>
</feature>
<reference evidence="2" key="1">
    <citation type="submission" date="2021-01" db="EMBL/GenBank/DDBJ databases">
        <title>A chromosome-scale assembly of European eel, Anguilla anguilla.</title>
        <authorList>
            <person name="Henkel C."/>
            <person name="Jong-Raadsen S.A."/>
            <person name="Dufour S."/>
            <person name="Weltzien F.-A."/>
            <person name="Palstra A.P."/>
            <person name="Pelster B."/>
            <person name="Spaink H.P."/>
            <person name="Van Den Thillart G.E."/>
            <person name="Jansen H."/>
            <person name="Zahm M."/>
            <person name="Klopp C."/>
            <person name="Cedric C."/>
            <person name="Louis A."/>
            <person name="Berthelot C."/>
            <person name="Parey E."/>
            <person name="Roest Crollius H."/>
            <person name="Montfort J."/>
            <person name="Robinson-Rechavi M."/>
            <person name="Bucao C."/>
            <person name="Bouchez O."/>
            <person name="Gislard M."/>
            <person name="Lluch J."/>
            <person name="Milhes M."/>
            <person name="Lampietro C."/>
            <person name="Lopez Roques C."/>
            <person name="Donnadieu C."/>
            <person name="Braasch I."/>
            <person name="Desvignes T."/>
            <person name="Postlethwait J."/>
            <person name="Bobe J."/>
            <person name="Guiguen Y."/>
            <person name="Dirks R."/>
        </authorList>
    </citation>
    <scope>NUCLEOTIDE SEQUENCE</scope>
    <source>
        <strain evidence="2">Tag_6206</strain>
        <tissue evidence="2">Liver</tissue>
    </source>
</reference>
<dbReference type="EMBL" id="JAFIRN010000003">
    <property type="protein sequence ID" value="KAG5851583.1"/>
    <property type="molecule type" value="Genomic_DNA"/>
</dbReference>
<gene>
    <name evidence="2" type="ORF">ANANG_G00053200</name>
</gene>
<evidence type="ECO:0000256" key="1">
    <source>
        <dbReference type="SAM" id="MobiDB-lite"/>
    </source>
</evidence>
<keyword evidence="3" id="KW-1185">Reference proteome</keyword>
<evidence type="ECO:0000313" key="2">
    <source>
        <dbReference type="EMBL" id="KAG5851583.1"/>
    </source>
</evidence>
<sequence length="133" mass="15644">MEVLDSRRTVEVLNGRRSREVLDSRRTMEVLDDRRSREVLDGRRSGEKELDGGTGSDAPLGFHYRFDGEGRLVRWDTREPFLFRFRRGDGSRRREEEQEALGRYITQHVYRLLEEQCGLRRVPLPRPAARPSS</sequence>
<accession>A0A9D3MPH3</accession>
<name>A0A9D3MPH3_ANGAN</name>
<proteinExistence type="predicted"/>
<dbReference type="Proteomes" id="UP001044222">
    <property type="component" value="Unassembled WGS sequence"/>
</dbReference>